<comment type="cofactor">
    <cofactor evidence="7">
        <name>Zn(2+)</name>
        <dbReference type="ChEBI" id="CHEBI:29105"/>
    </cofactor>
    <text evidence="7">Binds 1 zinc ion.</text>
</comment>
<keyword evidence="2 7" id="KW-0645">Protease</keyword>
<dbReference type="GO" id="GO:0006518">
    <property type="term" value="P:peptide metabolic process"/>
    <property type="evidence" value="ECO:0007669"/>
    <property type="project" value="TreeGrafter"/>
</dbReference>
<dbReference type="Gene3D" id="1.20.1050.40">
    <property type="entry name" value="Endopeptidase. Chain P, domain 1"/>
    <property type="match status" value="1"/>
</dbReference>
<accession>A0AAV7ZN34</accession>
<keyword evidence="5 7" id="KW-0862">Zinc</keyword>
<dbReference type="SUPFAM" id="SSF55486">
    <property type="entry name" value="Metalloproteases ('zincins'), catalytic domain"/>
    <property type="match status" value="1"/>
</dbReference>
<evidence type="ECO:0000313" key="10">
    <source>
        <dbReference type="EMBL" id="KAJ3443008.1"/>
    </source>
</evidence>
<feature type="domain" description="Oligopeptidase A N-terminal" evidence="9">
    <location>
        <begin position="53"/>
        <end position="142"/>
    </location>
</feature>
<dbReference type="InterPro" id="IPR024077">
    <property type="entry name" value="Neurolysin/TOP_dom2"/>
</dbReference>
<evidence type="ECO:0000256" key="7">
    <source>
        <dbReference type="RuleBase" id="RU003435"/>
    </source>
</evidence>
<evidence type="ECO:0000256" key="5">
    <source>
        <dbReference type="ARBA" id="ARBA00022833"/>
    </source>
</evidence>
<dbReference type="InterPro" id="IPR045090">
    <property type="entry name" value="Pept_M3A_M3B"/>
</dbReference>
<dbReference type="Gene3D" id="3.40.390.10">
    <property type="entry name" value="Collagenase (Catalytic Domain)"/>
    <property type="match status" value="1"/>
</dbReference>
<dbReference type="InterPro" id="IPR024080">
    <property type="entry name" value="Neurolysin/TOP_N"/>
</dbReference>
<dbReference type="InterPro" id="IPR001567">
    <property type="entry name" value="Pept_M3A_M3B_dom"/>
</dbReference>
<keyword evidence="6 7" id="KW-0482">Metalloprotease</keyword>
<dbReference type="AlphaFoldDB" id="A0AAV7ZN34"/>
<keyword evidence="3 7" id="KW-0479">Metal-binding</keyword>
<sequence length="667" mass="77596">MENGIRFDFTPEEIKEKSNALIEESKKFNDSVVGLEDGKRTAKNTLIPMIEDDRKFLNWQCIISLLSETSTNKEVRDMCRDVDADMDKFAIEQSMREDLFLAFKDYANSEDAKSLTGQYKRYVERTLRDFKRSGLDLPEEKRNKLKELKKTNTEKGIEFSKNVNEDKSKLWFKKEELEGMPKNWVDNLTLGKEENEGKLQVTMNYPDVFPILKNCTVEETRKQVLIKFGQRGGQENATLTEEICQIRKECATLLGYDCYADFAIEVKMAKTSENVLEFLNGLADQLSDVEELNRLRELKRKTLKLGENEEIVMNDWDWRYYHQLLMKTEYQVDPEAIRNYFPLEYTLEGIFNIYKKIFGITLKEDLELPRWHKDVKKFDVFDTKTEDFVGQIYLDLYPREGKYNHAAAFTLRKSCLIHPEGFSFGDKGVRQYPISVCVANFTKPTKTTPSLLLHNEVTTLFHELGHLFHNVLSKVDVVKFAGTSVERDFVETHSQCMENFAWHKKSLKEISKHHETEKPLPDELIEKMIAAKNVNTAILNRRQLFYGLFDMTLHTQENFNTKEISDKLRKEICHIENAPDTNIASNFAHIIHGYQAGYYSYLWSLVFAQDVFSLFENTDIFSAETGLLIREKLFSVGGTEDGMQILKNVLGREPNKDAFLRSIGLKK</sequence>
<comment type="similarity">
    <text evidence="1 7">Belongs to the peptidase M3 family.</text>
</comment>
<dbReference type="PANTHER" id="PTHR11804:SF84">
    <property type="entry name" value="SACCHAROLYSIN"/>
    <property type="match status" value="1"/>
</dbReference>
<evidence type="ECO:0000313" key="11">
    <source>
        <dbReference type="Proteomes" id="UP001146793"/>
    </source>
</evidence>
<proteinExistence type="inferred from homology"/>
<evidence type="ECO:0000256" key="2">
    <source>
        <dbReference type="ARBA" id="ARBA00022670"/>
    </source>
</evidence>
<evidence type="ECO:0000259" key="9">
    <source>
        <dbReference type="Pfam" id="PF19310"/>
    </source>
</evidence>
<dbReference type="EMBL" id="JANTQA010000026">
    <property type="protein sequence ID" value="KAJ3443008.1"/>
    <property type="molecule type" value="Genomic_DNA"/>
</dbReference>
<dbReference type="Gene3D" id="1.10.1370.10">
    <property type="entry name" value="Neurolysin, domain 3"/>
    <property type="match status" value="1"/>
</dbReference>
<evidence type="ECO:0000259" key="8">
    <source>
        <dbReference type="Pfam" id="PF01432"/>
    </source>
</evidence>
<name>A0AAV7ZN34_9EUKA</name>
<reference evidence="10" key="1">
    <citation type="submission" date="2022-08" db="EMBL/GenBank/DDBJ databases">
        <title>Novel sulphate-reducing endosymbionts in the free-living metamonad Anaeramoeba.</title>
        <authorList>
            <person name="Jerlstrom-Hultqvist J."/>
            <person name="Cepicka I."/>
            <person name="Gallot-Lavallee L."/>
            <person name="Salas-Leiva D."/>
            <person name="Curtis B.A."/>
            <person name="Zahonova K."/>
            <person name="Pipaliya S."/>
            <person name="Dacks J."/>
            <person name="Roger A.J."/>
        </authorList>
    </citation>
    <scope>NUCLEOTIDE SEQUENCE</scope>
    <source>
        <strain evidence="10">Busselton2</strain>
    </source>
</reference>
<dbReference type="FunFam" id="3.40.390.10:FF:000074">
    <property type="entry name" value="Metalloprotease"/>
    <property type="match status" value="1"/>
</dbReference>
<gene>
    <name evidence="10" type="ORF">M0812_12765</name>
</gene>
<protein>
    <submittedName>
        <fullName evidence="10">Saccharolysin</fullName>
    </submittedName>
</protein>
<dbReference type="InterPro" id="IPR024079">
    <property type="entry name" value="MetalloPept_cat_dom_sf"/>
</dbReference>
<dbReference type="CDD" id="cd06455">
    <property type="entry name" value="M3A_TOP"/>
    <property type="match status" value="1"/>
</dbReference>
<keyword evidence="4 7" id="KW-0378">Hydrolase</keyword>
<dbReference type="InterPro" id="IPR045666">
    <property type="entry name" value="OpdA_N"/>
</dbReference>
<organism evidence="10 11">
    <name type="scientific">Anaeramoeba flamelloides</name>
    <dbReference type="NCBI Taxonomy" id="1746091"/>
    <lineage>
        <taxon>Eukaryota</taxon>
        <taxon>Metamonada</taxon>
        <taxon>Anaeramoebidae</taxon>
        <taxon>Anaeramoeba</taxon>
    </lineage>
</organism>
<dbReference type="Pfam" id="PF01432">
    <property type="entry name" value="Peptidase_M3"/>
    <property type="match status" value="1"/>
</dbReference>
<evidence type="ECO:0000256" key="6">
    <source>
        <dbReference type="ARBA" id="ARBA00023049"/>
    </source>
</evidence>
<evidence type="ECO:0000256" key="1">
    <source>
        <dbReference type="ARBA" id="ARBA00006040"/>
    </source>
</evidence>
<feature type="domain" description="Peptidase M3A/M3B catalytic" evidence="8">
    <location>
        <begin position="212"/>
        <end position="664"/>
    </location>
</feature>
<evidence type="ECO:0000256" key="3">
    <source>
        <dbReference type="ARBA" id="ARBA00022723"/>
    </source>
</evidence>
<dbReference type="Pfam" id="PF19310">
    <property type="entry name" value="TOP_N"/>
    <property type="match status" value="1"/>
</dbReference>
<evidence type="ECO:0000256" key="4">
    <source>
        <dbReference type="ARBA" id="ARBA00022801"/>
    </source>
</evidence>
<dbReference type="PANTHER" id="PTHR11804">
    <property type="entry name" value="PROTEASE M3 THIMET OLIGOPEPTIDASE-RELATED"/>
    <property type="match status" value="1"/>
</dbReference>
<dbReference type="GO" id="GO:0004222">
    <property type="term" value="F:metalloendopeptidase activity"/>
    <property type="evidence" value="ECO:0007669"/>
    <property type="project" value="InterPro"/>
</dbReference>
<dbReference type="Proteomes" id="UP001146793">
    <property type="component" value="Unassembled WGS sequence"/>
</dbReference>
<dbReference type="GO" id="GO:0006508">
    <property type="term" value="P:proteolysis"/>
    <property type="evidence" value="ECO:0007669"/>
    <property type="project" value="UniProtKB-KW"/>
</dbReference>
<comment type="caution">
    <text evidence="10">The sequence shown here is derived from an EMBL/GenBank/DDBJ whole genome shotgun (WGS) entry which is preliminary data.</text>
</comment>
<dbReference type="GO" id="GO:0046872">
    <property type="term" value="F:metal ion binding"/>
    <property type="evidence" value="ECO:0007669"/>
    <property type="project" value="UniProtKB-UniRule"/>
</dbReference>